<name>A0A0S4IS25_BODSA</name>
<evidence type="ECO:0000313" key="3">
    <source>
        <dbReference type="Proteomes" id="UP000051952"/>
    </source>
</evidence>
<evidence type="ECO:0000256" key="1">
    <source>
        <dbReference type="SAM" id="MobiDB-lite"/>
    </source>
</evidence>
<keyword evidence="3" id="KW-1185">Reference proteome</keyword>
<gene>
    <name evidence="2" type="ORF">BSAL_59875</name>
</gene>
<organism evidence="2 3">
    <name type="scientific">Bodo saltans</name>
    <name type="common">Flagellated protozoan</name>
    <dbReference type="NCBI Taxonomy" id="75058"/>
    <lineage>
        <taxon>Eukaryota</taxon>
        <taxon>Discoba</taxon>
        <taxon>Euglenozoa</taxon>
        <taxon>Kinetoplastea</taxon>
        <taxon>Metakinetoplastina</taxon>
        <taxon>Eubodonida</taxon>
        <taxon>Bodonidae</taxon>
        <taxon>Bodo</taxon>
    </lineage>
</organism>
<sequence length="624" mass="69643">MLWTRKHMIRRFVFTRSASHTRTFVFADVKLTSLLPTGPVDGGLYPTSVNDFIKQHKLTIPPIENDLTLTAWAALSVERKQTLMPADSDFFDGHPKLHQATMISRSQAIEDESDAKIFAHNKIALTELKLLGIETLGQFSQITTAQLSTLDIGVLTLVNQTVRPLQDFFDPIVNAFKERVYASNNSTATERKPYAAHLRVKNLTHRHLYSDKKHMLGKDHQTTLESILSSSFGPCDDANVRNPINYVIGAPRLGKSLMLAEVLDHAASQGHNSCGVGIVFSGGTTLPWGDISSVGKATSAFWGRVAYSLYLAIVPEPTLFYGSFEALPFFSSIDCDVVQSLAQKLALGRVVIAADDMWKFTRVMKASLSERDQQDYQQHGVAAPETSDLQVQREHTNADAAKETRHDSSATVCCRMRGHMLVAHDYPPQALWVLKHRRISIGSHEEVATVPIKKCLGNIADRRSRCRIAMMMQSSIGTTWKHTGRKLRRTKLMHELLVGTSRCVFPMGQVGKIRSLTDGRPPQTSFPLNSALFSTPEATQLLITQHMKTLQFNVPLTLLLLDASRSDVDETHLGENTIGYHRMPLLRLYLHNTAPALHVLRPEHLTSSSHISQGYFPMDSKCFK</sequence>
<accession>A0A0S4IS25</accession>
<dbReference type="Proteomes" id="UP000051952">
    <property type="component" value="Unassembled WGS sequence"/>
</dbReference>
<feature type="compositionally biased region" description="Basic and acidic residues" evidence="1">
    <location>
        <begin position="391"/>
        <end position="404"/>
    </location>
</feature>
<dbReference type="EMBL" id="CYKH01000257">
    <property type="protein sequence ID" value="CUF17861.1"/>
    <property type="molecule type" value="Genomic_DNA"/>
</dbReference>
<proteinExistence type="predicted"/>
<reference evidence="3" key="1">
    <citation type="submission" date="2015-09" db="EMBL/GenBank/DDBJ databases">
        <authorList>
            <consortium name="Pathogen Informatics"/>
        </authorList>
    </citation>
    <scope>NUCLEOTIDE SEQUENCE [LARGE SCALE GENOMIC DNA]</scope>
    <source>
        <strain evidence="3">Lake Konstanz</strain>
    </source>
</reference>
<dbReference type="AlphaFoldDB" id="A0A0S4IS25"/>
<dbReference type="VEuPathDB" id="TriTrypDB:BSAL_59875"/>
<evidence type="ECO:0000313" key="2">
    <source>
        <dbReference type="EMBL" id="CUF17861.1"/>
    </source>
</evidence>
<feature type="region of interest" description="Disordered" evidence="1">
    <location>
        <begin position="374"/>
        <end position="404"/>
    </location>
</feature>
<protein>
    <submittedName>
        <fullName evidence="2">Uncharacterized protein</fullName>
    </submittedName>
</protein>